<feature type="region of interest" description="Disordered" evidence="2">
    <location>
        <begin position="79"/>
        <end position="99"/>
    </location>
</feature>
<dbReference type="Pfam" id="PF05585">
    <property type="entry name" value="DUF1758"/>
    <property type="match status" value="1"/>
</dbReference>
<dbReference type="PANTHER" id="PTHR47331:SF5">
    <property type="entry name" value="RIBONUCLEASE H"/>
    <property type="match status" value="1"/>
</dbReference>
<feature type="coiled-coil region" evidence="1">
    <location>
        <begin position="47"/>
        <end position="74"/>
    </location>
</feature>
<dbReference type="Pfam" id="PF05380">
    <property type="entry name" value="Peptidase_A17"/>
    <property type="match status" value="1"/>
</dbReference>
<dbReference type="OrthoDB" id="5920525at2759"/>
<dbReference type="Pfam" id="PF03564">
    <property type="entry name" value="DUF1759"/>
    <property type="match status" value="1"/>
</dbReference>
<dbReference type="Proteomes" id="UP000025227">
    <property type="component" value="Unplaced"/>
</dbReference>
<sequence>MQQRREDIVTYYTECNSTIHDLAQELKVEIENQFDEYWSEKQGEDLLHHAEQLERQLEKRLIELQCQEVSLKQELIGEGDQRGSNHNSQIPQQHPQSSTWTLERRLMGNELKVPNFYGNPSEFDSFWEMFEELVHHQPYSNIEKLSILINCCKGDAARTLQMIPRTGESYERAINQSKNQYQDPRRVTMQMIRKLKSMKQCQDDHRSLRNNLNDIQAIIATLERQGEVVDTINMRTMVLETFSKNVQDEMARKEFDSGNLWSMTDLVENLTIAIKRKEHVESIREIHQSERSIFHTRTTVAPRVRCTGCGQPHKFQYCDKYSSVMQKIGRLRELNACWKCFSVKHQTQFCRKQNCVQCGGPHNLTLCRLNQQPQCNRYANFPRRQYTSSFQRDREQYFNQSRYRKQSPNGLFKSRSYSPSRPFHPDRASNLYHADQSPRRSTPRSPQWSSPRPISRTLLKTASTKHSPSPSRTTERQVRFSQSPPPRKRSFENVTVNLQVQESTSEQGDNDELITAFASSNSVRLMIVPIQLQPPQSQDKVTVFAILDSASDQSFISTSLAQRTELKIQSETTVVVNTFGGRAEKRKVKRVITHLYNMEGDSIKVELLTNDKITPPLQVGSVLPQDIAFIQENVADGELHLRNLSQTADGLVIPEILIGMDYFNAIMKLNESVIQLPSGLFLTPTFFGPVISGVHNDTLRGPEIGNLNSRLVHSCTVLDANKNDMDMTVLWKLNTIGIEDMTTGEEINNQIVSDFYSTVQITNGKIFVRFPWKANKKRLASNYNLALSRLHQLFKMKERNPQCWDEYCKIIQEQLKKNFIEDAPRPQAKSETPCYYIPHQAVIKSESVTTKTRIVLDASSKMKGELSLNDVIHQGPLILPNLCGVLIRSRVGSKIMIADVEKAFHMIHLQETERDAVRFLWLQDTTKPPSPDNIRILRFCRLPFGINASPLLLGISIKYGIEQQNLDEDFKRQLHDNLYVDNVLLTDDSTQSLIQKYQWCKQAFKNMAMNLRQFITNDDACNKSIAPSVLSNSKSTKILGIPWNTQEDIFSIKCKLQYSPTVTKRKVLQAAHSTFDPLGFLIPLLLPAKLFLQDLWKRDFKWDEALPKDLNEEWRSICEHATGFDVSVPRVATNLASNSRYELLTFVDASTRSFAAAAYLRTIDVNGTICSHLLVARQRLAPINKNTNTTTIPRLELLAILIGVSLTNFILQEIRLPIKEIYISSDSQVALHWVQSNTKNGVFVDNRCSEIRSKMENWSNMGIVCHLQYIPSEINPVDCATKGLTKDRLAQHVWWTDPPFLLSDHSKWPTLPQFSWKVEGSGEETDSNQPSRTVCVAKTTDTSDKNPKSNLFTKEYSSFKRYKRILCLILKFLKHVLYNKISNENKALLKSAIPAIEHITADTPLTLMEPIDLSMTERVLIKKHRKCCRQNISRNSITCNYTRTKMEL</sequence>
<feature type="compositionally biased region" description="Polar residues" evidence="2">
    <location>
        <begin position="82"/>
        <end position="99"/>
    </location>
</feature>
<protein>
    <submittedName>
        <fullName evidence="5">DUF1758 domain-containing protein</fullName>
    </submittedName>
</protein>
<proteinExistence type="predicted"/>
<feature type="compositionally biased region" description="Polar residues" evidence="2">
    <location>
        <begin position="439"/>
        <end position="472"/>
    </location>
</feature>
<dbReference type="InterPro" id="IPR043128">
    <property type="entry name" value="Rev_trsase/Diguanyl_cyclase"/>
</dbReference>
<reference evidence="5" key="1">
    <citation type="submission" date="2020-12" db="UniProtKB">
        <authorList>
            <consortium name="WormBaseParasite"/>
        </authorList>
    </citation>
    <scope>IDENTIFICATION</scope>
    <source>
        <strain evidence="5">MHco3</strain>
    </source>
</reference>
<keyword evidence="1" id="KW-0175">Coiled coil</keyword>
<accession>A0A7I4Y2I4</accession>
<dbReference type="SUPFAM" id="SSF56672">
    <property type="entry name" value="DNA/RNA polymerases"/>
    <property type="match status" value="1"/>
</dbReference>
<dbReference type="WBParaSite" id="HCON_00046370-00001">
    <property type="protein sequence ID" value="HCON_00046370-00001"/>
    <property type="gene ID" value="HCON_00046370"/>
</dbReference>
<dbReference type="Gene3D" id="3.10.10.10">
    <property type="entry name" value="HIV Type 1 Reverse Transcriptase, subunit A, domain 1"/>
    <property type="match status" value="1"/>
</dbReference>
<evidence type="ECO:0000259" key="3">
    <source>
        <dbReference type="Pfam" id="PF05585"/>
    </source>
</evidence>
<feature type="coiled-coil region" evidence="1">
    <location>
        <begin position="198"/>
        <end position="225"/>
    </location>
</feature>
<dbReference type="InterPro" id="IPR043502">
    <property type="entry name" value="DNA/RNA_pol_sf"/>
</dbReference>
<organism evidence="4 5">
    <name type="scientific">Haemonchus contortus</name>
    <name type="common">Barber pole worm</name>
    <dbReference type="NCBI Taxonomy" id="6289"/>
    <lineage>
        <taxon>Eukaryota</taxon>
        <taxon>Metazoa</taxon>
        <taxon>Ecdysozoa</taxon>
        <taxon>Nematoda</taxon>
        <taxon>Chromadorea</taxon>
        <taxon>Rhabditida</taxon>
        <taxon>Rhabditina</taxon>
        <taxon>Rhabditomorpha</taxon>
        <taxon>Strongyloidea</taxon>
        <taxon>Trichostrongylidae</taxon>
        <taxon>Haemonchus</taxon>
    </lineage>
</organism>
<feature type="region of interest" description="Disordered" evidence="2">
    <location>
        <begin position="398"/>
        <end position="491"/>
    </location>
</feature>
<evidence type="ECO:0000256" key="2">
    <source>
        <dbReference type="SAM" id="MobiDB-lite"/>
    </source>
</evidence>
<dbReference type="InterPro" id="IPR008737">
    <property type="entry name" value="DUF1758"/>
</dbReference>
<dbReference type="Gene3D" id="3.30.70.270">
    <property type="match status" value="1"/>
</dbReference>
<evidence type="ECO:0000313" key="5">
    <source>
        <dbReference type="WBParaSite" id="HCON_00046370-00001"/>
    </source>
</evidence>
<dbReference type="PANTHER" id="PTHR47331">
    <property type="entry name" value="PHD-TYPE DOMAIN-CONTAINING PROTEIN"/>
    <property type="match status" value="1"/>
</dbReference>
<keyword evidence="4" id="KW-1185">Reference proteome</keyword>
<dbReference type="OMA" id="WRSICEH"/>
<evidence type="ECO:0000256" key="1">
    <source>
        <dbReference type="SAM" id="Coils"/>
    </source>
</evidence>
<dbReference type="InterPro" id="IPR005312">
    <property type="entry name" value="DUF1759"/>
</dbReference>
<evidence type="ECO:0000313" key="4">
    <source>
        <dbReference type="Proteomes" id="UP000025227"/>
    </source>
</evidence>
<feature type="compositionally biased region" description="Polar residues" evidence="2">
    <location>
        <begin position="398"/>
        <end position="419"/>
    </location>
</feature>
<feature type="domain" description="DUF1758" evidence="3">
    <location>
        <begin position="540"/>
        <end position="693"/>
    </location>
</feature>
<dbReference type="InterPro" id="IPR008042">
    <property type="entry name" value="Retrotrans_Pao"/>
</dbReference>
<name>A0A7I4Y2I4_HAECO</name>